<keyword evidence="13 16" id="KW-0539">Nucleus</keyword>
<evidence type="ECO:0000256" key="8">
    <source>
        <dbReference type="ARBA" id="ARBA00022763"/>
    </source>
</evidence>
<feature type="domain" description="ERCC4" evidence="18">
    <location>
        <begin position="463"/>
        <end position="560"/>
    </location>
</feature>
<accession>M5FX88</accession>
<evidence type="ECO:0000256" key="1">
    <source>
        <dbReference type="ARBA" id="ARBA00001946"/>
    </source>
</evidence>
<proteinExistence type="inferred from homology"/>
<dbReference type="PANTHER" id="PTHR13451:SF0">
    <property type="entry name" value="CROSSOVER JUNCTION ENDONUCLEASE MUS81"/>
    <property type="match status" value="1"/>
</dbReference>
<dbReference type="Gene3D" id="1.10.150.670">
    <property type="entry name" value="Crossover junction endonuclease EME1, DNA-binding domain"/>
    <property type="match status" value="1"/>
</dbReference>
<keyword evidence="10 16" id="KW-0460">Magnesium</keyword>
<dbReference type="SUPFAM" id="SSF47802">
    <property type="entry name" value="DNA polymerase beta, N-terminal domain-like"/>
    <property type="match status" value="1"/>
</dbReference>
<evidence type="ECO:0000313" key="19">
    <source>
        <dbReference type="EMBL" id="EJT98091.1"/>
    </source>
</evidence>
<dbReference type="OrthoDB" id="5963188at2759"/>
<dbReference type="GO" id="GO:0031573">
    <property type="term" value="P:mitotic intra-S DNA damage checkpoint signaling"/>
    <property type="evidence" value="ECO:0007669"/>
    <property type="project" value="TreeGrafter"/>
</dbReference>
<dbReference type="InterPro" id="IPR010996">
    <property type="entry name" value="HHH_MUS81"/>
</dbReference>
<keyword evidence="14" id="KW-0469">Meiosis</keyword>
<evidence type="ECO:0000256" key="15">
    <source>
        <dbReference type="ARBA" id="ARBA00058015"/>
    </source>
</evidence>
<dbReference type="GO" id="GO:0005634">
    <property type="term" value="C:nucleus"/>
    <property type="evidence" value="ECO:0007669"/>
    <property type="project" value="UniProtKB-SubCell"/>
</dbReference>
<evidence type="ECO:0000313" key="20">
    <source>
        <dbReference type="Proteomes" id="UP000030653"/>
    </source>
</evidence>
<dbReference type="SUPFAM" id="SSF52980">
    <property type="entry name" value="Restriction endonuclease-like"/>
    <property type="match status" value="1"/>
</dbReference>
<dbReference type="HOGENOM" id="CLU_014329_1_1_1"/>
<keyword evidence="6 16" id="KW-0479">Metal-binding</keyword>
<reference evidence="19 20" key="1">
    <citation type="journal article" date="2012" name="Science">
        <title>The Paleozoic origin of enzymatic lignin decomposition reconstructed from 31 fungal genomes.</title>
        <authorList>
            <person name="Floudas D."/>
            <person name="Binder M."/>
            <person name="Riley R."/>
            <person name="Barry K."/>
            <person name="Blanchette R.A."/>
            <person name="Henrissat B."/>
            <person name="Martinez A.T."/>
            <person name="Otillar R."/>
            <person name="Spatafora J.W."/>
            <person name="Yadav J.S."/>
            <person name="Aerts A."/>
            <person name="Benoit I."/>
            <person name="Boyd A."/>
            <person name="Carlson A."/>
            <person name="Copeland A."/>
            <person name="Coutinho P.M."/>
            <person name="de Vries R.P."/>
            <person name="Ferreira P."/>
            <person name="Findley K."/>
            <person name="Foster B."/>
            <person name="Gaskell J."/>
            <person name="Glotzer D."/>
            <person name="Gorecki P."/>
            <person name="Heitman J."/>
            <person name="Hesse C."/>
            <person name="Hori C."/>
            <person name="Igarashi K."/>
            <person name="Jurgens J.A."/>
            <person name="Kallen N."/>
            <person name="Kersten P."/>
            <person name="Kohler A."/>
            <person name="Kuees U."/>
            <person name="Kumar T.K.A."/>
            <person name="Kuo A."/>
            <person name="LaButti K."/>
            <person name="Larrondo L.F."/>
            <person name="Lindquist E."/>
            <person name="Ling A."/>
            <person name="Lombard V."/>
            <person name="Lucas S."/>
            <person name="Lundell T."/>
            <person name="Martin R."/>
            <person name="McLaughlin D.J."/>
            <person name="Morgenstern I."/>
            <person name="Morin E."/>
            <person name="Murat C."/>
            <person name="Nagy L.G."/>
            <person name="Nolan M."/>
            <person name="Ohm R.A."/>
            <person name="Patyshakuliyeva A."/>
            <person name="Rokas A."/>
            <person name="Ruiz-Duenas F.J."/>
            <person name="Sabat G."/>
            <person name="Salamov A."/>
            <person name="Samejima M."/>
            <person name="Schmutz J."/>
            <person name="Slot J.C."/>
            <person name="St John F."/>
            <person name="Stenlid J."/>
            <person name="Sun H."/>
            <person name="Sun S."/>
            <person name="Syed K."/>
            <person name="Tsang A."/>
            <person name="Wiebenga A."/>
            <person name="Young D."/>
            <person name="Pisabarro A."/>
            <person name="Eastwood D.C."/>
            <person name="Martin F."/>
            <person name="Cullen D."/>
            <person name="Grigoriev I.V."/>
            <person name="Hibbett D.S."/>
        </authorList>
    </citation>
    <scope>NUCLEOTIDE SEQUENCE [LARGE SCALE GENOMIC DNA]</scope>
    <source>
        <strain evidence="19 20">DJM-731 SS1</strain>
    </source>
</reference>
<evidence type="ECO:0000256" key="7">
    <source>
        <dbReference type="ARBA" id="ARBA00022759"/>
    </source>
</evidence>
<dbReference type="AlphaFoldDB" id="M5FX88"/>
<keyword evidence="11 16" id="KW-0233">DNA recombination</keyword>
<evidence type="ECO:0000256" key="4">
    <source>
        <dbReference type="ARBA" id="ARBA00017114"/>
    </source>
</evidence>
<dbReference type="InterPro" id="IPR011335">
    <property type="entry name" value="Restrct_endonuc-II-like"/>
</dbReference>
<dbReference type="GO" id="GO:0008821">
    <property type="term" value="F:crossover junction DNA endonuclease activity"/>
    <property type="evidence" value="ECO:0007669"/>
    <property type="project" value="UniProtKB-UniRule"/>
</dbReference>
<comment type="cofactor">
    <cofactor evidence="1 16">
        <name>Mg(2+)</name>
        <dbReference type="ChEBI" id="CHEBI:18420"/>
    </cofactor>
</comment>
<evidence type="ECO:0000256" key="11">
    <source>
        <dbReference type="ARBA" id="ARBA00023172"/>
    </source>
</evidence>
<feature type="compositionally biased region" description="Low complexity" evidence="17">
    <location>
        <begin position="708"/>
        <end position="718"/>
    </location>
</feature>
<comment type="similarity">
    <text evidence="3 16">Belongs to the XPF family.</text>
</comment>
<dbReference type="EMBL" id="JH795874">
    <property type="protein sequence ID" value="EJT98091.1"/>
    <property type="molecule type" value="Genomic_DNA"/>
</dbReference>
<dbReference type="Proteomes" id="UP000030653">
    <property type="component" value="Unassembled WGS sequence"/>
</dbReference>
<dbReference type="GO" id="GO:0000727">
    <property type="term" value="P:double-strand break repair via break-induced replication"/>
    <property type="evidence" value="ECO:0007669"/>
    <property type="project" value="UniProtKB-UniRule"/>
</dbReference>
<evidence type="ECO:0000256" key="3">
    <source>
        <dbReference type="ARBA" id="ARBA00010015"/>
    </source>
</evidence>
<dbReference type="EC" id="3.1.22.-" evidence="16"/>
<dbReference type="GO" id="GO:0048257">
    <property type="term" value="F:3'-flap endonuclease activity"/>
    <property type="evidence" value="ECO:0007669"/>
    <property type="project" value="TreeGrafter"/>
</dbReference>
<evidence type="ECO:0000256" key="12">
    <source>
        <dbReference type="ARBA" id="ARBA00023204"/>
    </source>
</evidence>
<evidence type="ECO:0000256" key="5">
    <source>
        <dbReference type="ARBA" id="ARBA00022722"/>
    </source>
</evidence>
<dbReference type="Gene3D" id="3.40.50.10130">
    <property type="match status" value="1"/>
</dbReference>
<evidence type="ECO:0000256" key="2">
    <source>
        <dbReference type="ARBA" id="ARBA00004123"/>
    </source>
</evidence>
<dbReference type="InterPro" id="IPR042530">
    <property type="entry name" value="EME1/EME2_C"/>
</dbReference>
<dbReference type="Pfam" id="PF02732">
    <property type="entry name" value="ERCC4"/>
    <property type="match status" value="1"/>
</dbReference>
<dbReference type="InterPro" id="IPR047416">
    <property type="entry name" value="XPF_nuclease_Mus81"/>
</dbReference>
<organism evidence="19 20">
    <name type="scientific">Dacryopinax primogenitus (strain DJM 731)</name>
    <name type="common">Brown rot fungus</name>
    <dbReference type="NCBI Taxonomy" id="1858805"/>
    <lineage>
        <taxon>Eukaryota</taxon>
        <taxon>Fungi</taxon>
        <taxon>Dikarya</taxon>
        <taxon>Basidiomycota</taxon>
        <taxon>Agaricomycotina</taxon>
        <taxon>Dacrymycetes</taxon>
        <taxon>Dacrymycetales</taxon>
        <taxon>Dacrymycetaceae</taxon>
        <taxon>Dacryopinax</taxon>
    </lineage>
</organism>
<gene>
    <name evidence="19" type="ORF">DACRYDRAFT_111074</name>
</gene>
<evidence type="ECO:0000256" key="16">
    <source>
        <dbReference type="RuleBase" id="RU369042"/>
    </source>
</evidence>
<keyword evidence="5 16" id="KW-0540">Nuclease</keyword>
<evidence type="ECO:0000256" key="14">
    <source>
        <dbReference type="ARBA" id="ARBA00023254"/>
    </source>
</evidence>
<feature type="region of interest" description="Disordered" evidence="17">
    <location>
        <begin position="67"/>
        <end position="95"/>
    </location>
</feature>
<dbReference type="GO" id="GO:0006308">
    <property type="term" value="P:DNA catabolic process"/>
    <property type="evidence" value="ECO:0007669"/>
    <property type="project" value="UniProtKB-UniRule"/>
</dbReference>
<dbReference type="GO" id="GO:0048476">
    <property type="term" value="C:Holliday junction resolvase complex"/>
    <property type="evidence" value="ECO:0007669"/>
    <property type="project" value="UniProtKB-UniRule"/>
</dbReference>
<feature type="region of interest" description="Disordered" evidence="17">
    <location>
        <begin position="118"/>
        <end position="170"/>
    </location>
</feature>
<dbReference type="GeneID" id="63684230"/>
<dbReference type="STRING" id="1858805.M5FX88"/>
<dbReference type="CDD" id="cd20074">
    <property type="entry name" value="XPF_nuclease_Mus81"/>
    <property type="match status" value="1"/>
</dbReference>
<comment type="subunit">
    <text evidence="16">Interacts with EME1.</text>
</comment>
<comment type="subcellular location">
    <subcellularLocation>
        <location evidence="2 16">Nucleus</location>
    </subcellularLocation>
</comment>
<dbReference type="GO" id="GO:0046872">
    <property type="term" value="F:metal ion binding"/>
    <property type="evidence" value="ECO:0007669"/>
    <property type="project" value="UniProtKB-UniRule"/>
</dbReference>
<dbReference type="RefSeq" id="XP_040624989.1">
    <property type="nucleotide sequence ID" value="XM_040769168.1"/>
</dbReference>
<dbReference type="InterPro" id="IPR027421">
    <property type="entry name" value="DNA_pol_lamdba_lyase_dom_sf"/>
</dbReference>
<feature type="region of interest" description="Disordered" evidence="17">
    <location>
        <begin position="392"/>
        <end position="423"/>
    </location>
</feature>
<keyword evidence="8 16" id="KW-0227">DNA damage</keyword>
<keyword evidence="20" id="KW-1185">Reference proteome</keyword>
<feature type="region of interest" description="Disordered" evidence="17">
    <location>
        <begin position="708"/>
        <end position="742"/>
    </location>
</feature>
<evidence type="ECO:0000256" key="10">
    <source>
        <dbReference type="ARBA" id="ARBA00022842"/>
    </source>
</evidence>
<keyword evidence="9 16" id="KW-0378">Hydrolase</keyword>
<name>M5FX88_DACPD</name>
<evidence type="ECO:0000259" key="18">
    <source>
        <dbReference type="SMART" id="SM00891"/>
    </source>
</evidence>
<keyword evidence="7 16" id="KW-0255">Endonuclease</keyword>
<dbReference type="FunFam" id="3.40.50.10130:FF:000005">
    <property type="entry name" value="crossover junction endonuclease MUS81 isoform X1"/>
    <property type="match status" value="1"/>
</dbReference>
<dbReference type="PANTHER" id="PTHR13451">
    <property type="entry name" value="CLASS II CROSSOVER JUNCTION ENDONUCLEASE MUS81"/>
    <property type="match status" value="1"/>
</dbReference>
<keyword evidence="12 16" id="KW-0234">DNA repair</keyword>
<comment type="function">
    <text evidence="15 16">Interacts with EME1 to form a DNA structure-specific endonuclease with substrate preference for branched DNA structures with a 5'-end at the branch nick. Typical substrates include 3'-flap structures, D-loops, replication forks and nicked Holliday junctions. May be required in mitosis for the processing of stalled or collapsed replication fork intermediates. May be required in meiosis for the repair of meiosis-specific double strand breaks subsequent to single-end invasion (SEI).</text>
</comment>
<protein>
    <recommendedName>
        <fullName evidence="4 16">Crossover junction endonuclease MUS81</fullName>
        <ecNumber evidence="16">3.1.22.-</ecNumber>
    </recommendedName>
</protein>
<dbReference type="GO" id="GO:0000712">
    <property type="term" value="P:resolution of meiotic recombination intermediates"/>
    <property type="evidence" value="ECO:0007669"/>
    <property type="project" value="TreeGrafter"/>
</dbReference>
<dbReference type="Pfam" id="PF14716">
    <property type="entry name" value="HHH_8"/>
    <property type="match status" value="1"/>
</dbReference>
<sequence>MSLNTRLANYLLEFRDQHDPDSNLYRTYNKAYNHMRRHGEPITSVEEAGHVFGVGKTILRMLTNRLENDGGTNASVPGPSRRAPRSSDPPDSLLNNRFYNPSMLDFLDELEVPLPACHSRGRGNGRGARGGVQARRGKGKRGRTDERGDEELVGGSPTKKRASGWSGGIPRNVRETVDDCALLEYMDPPHGVPSDSYPGLGFWYLDTDNTRVAHYEQAEIRIVAPFVLRKVELPIKSTLPPPVPPPFKLVYLEGQPLWTKPPSRVAWVEEELLLEKSWDTCPGFAEVLPTAPSLDPWAPTSTSSQVRNPVPDPGADAEDLASLLAQERRSNICTLDPSRTGRSRMGMAPQPMPPPSSIDGVEYMAEPLDARRAAAEAAEKWHQAAEIAKKAATHSCSSQTAKDKIPPRTTSAPITARPVPAATNLPPRAASASFFPQRRLSVAEIQFPVFRPIVIPANTYDILLLLDNREIGRYGNHDAIKDGLEKLGVQVEQRVLAVGDVVWLARSKMDGKECVLNWIVERKRLDDLCMSIKDSRFQDQKFRLSQSGLLHVFYLVEHFAAERLMRDHELLINTALSRTQVVDEFRVSETRSQQETVEFLANMHSAIRILMDGRALHVLPSSVISRATYVAFQAHLRKREPTIQYLPTWSDFQSLNTKNATRTVQETWARMLLCVKGLSAERTSKLLDHYGTPREIWEAYCRFTESGASHSGASGTSSDPVSKMRGKKHLSGPKTMLAELGGEGRRKIGNALSEKIWEVMMSKTYS</sequence>
<dbReference type="Gene3D" id="1.10.150.110">
    <property type="entry name" value="DNA polymerase beta, N-terminal domain-like"/>
    <property type="match status" value="1"/>
</dbReference>
<evidence type="ECO:0000256" key="13">
    <source>
        <dbReference type="ARBA" id="ARBA00023242"/>
    </source>
</evidence>
<evidence type="ECO:0000256" key="9">
    <source>
        <dbReference type="ARBA" id="ARBA00022801"/>
    </source>
</evidence>
<dbReference type="GO" id="GO:0003677">
    <property type="term" value="F:DNA binding"/>
    <property type="evidence" value="ECO:0007669"/>
    <property type="project" value="UniProtKB-UniRule"/>
</dbReference>
<dbReference type="InterPro" id="IPR006166">
    <property type="entry name" value="ERCC4_domain"/>
</dbReference>
<evidence type="ECO:0000256" key="6">
    <source>
        <dbReference type="ARBA" id="ARBA00022723"/>
    </source>
</evidence>
<dbReference type="InterPro" id="IPR033309">
    <property type="entry name" value="Mus81"/>
</dbReference>
<evidence type="ECO:0000256" key="17">
    <source>
        <dbReference type="SAM" id="MobiDB-lite"/>
    </source>
</evidence>
<dbReference type="SMART" id="SM00891">
    <property type="entry name" value="ERCC4"/>
    <property type="match status" value="1"/>
</dbReference>